<dbReference type="Pfam" id="PF17278">
    <property type="entry name" value="DUF5343"/>
    <property type="match status" value="1"/>
</dbReference>
<evidence type="ECO:0000313" key="2">
    <source>
        <dbReference type="EMBL" id="MDR9772077.1"/>
    </source>
</evidence>
<dbReference type="RefSeq" id="WP_310855361.1">
    <property type="nucleotide sequence ID" value="NZ_JAVLSE010000002.1"/>
</dbReference>
<proteinExistence type="predicted"/>
<name>A0AAJ2GRK0_9HYPH</name>
<dbReference type="InterPro" id="IPR035235">
    <property type="entry name" value="DUF5343"/>
</dbReference>
<protein>
    <submittedName>
        <fullName evidence="2">DUF5343 domain-containing protein</fullName>
    </submittedName>
</protein>
<dbReference type="EMBL" id="JAVLSF010000002">
    <property type="protein sequence ID" value="MDR9772077.1"/>
    <property type="molecule type" value="Genomic_DNA"/>
</dbReference>
<accession>A0AAJ2GRK0</accession>
<organism evidence="2 3">
    <name type="scientific">Rhizobium hidalgonense</name>
    <dbReference type="NCBI Taxonomy" id="1538159"/>
    <lineage>
        <taxon>Bacteria</taxon>
        <taxon>Pseudomonadati</taxon>
        <taxon>Pseudomonadota</taxon>
        <taxon>Alphaproteobacteria</taxon>
        <taxon>Hyphomicrobiales</taxon>
        <taxon>Rhizobiaceae</taxon>
        <taxon>Rhizobium/Agrobacterium group</taxon>
        <taxon>Rhizobium</taxon>
    </lineage>
</organism>
<comment type="caution">
    <text evidence="2">The sequence shown here is derived from an EMBL/GenBank/DDBJ whole genome shotgun (WGS) entry which is preliminary data.</text>
</comment>
<dbReference type="Proteomes" id="UP001268610">
    <property type="component" value="Unassembled WGS sequence"/>
</dbReference>
<sequence length="227" mass="24916">MASHPYISGSGNITQMVGFLRKNFPATVTSETVKKYQLAPNNESYVINALQFIKIIDEEGRRTDAGHDVFVLPDGEFEEGFKRLVKDAYADLFELFADDAWSLPKQKLTGYFRTSDKTSEAIGARQASVFQAFAALAGFEQVQAKPTNGTKAKSATNASKQVKSKPAKVKESAPHIEVPTPQSGSAHAPSKKDMALTVRIEINLPAEGSQETYDNIFRSIRANLLNE</sequence>
<evidence type="ECO:0000256" key="1">
    <source>
        <dbReference type="SAM" id="MobiDB-lite"/>
    </source>
</evidence>
<reference evidence="2" key="1">
    <citation type="submission" date="2023-04" db="EMBL/GenBank/DDBJ databases">
        <title>Genomic characterization of faba bean (Vicia faba) microsymbionts in Mexican soils.</title>
        <authorList>
            <person name="Rivera Orduna F.N."/>
            <person name="Guevara-Luna J."/>
            <person name="Yan J."/>
            <person name="Arroyo-Herrera I."/>
            <person name="Li Y."/>
            <person name="Vasquez-Murrieta M.S."/>
            <person name="Wang E.T."/>
        </authorList>
    </citation>
    <scope>NUCLEOTIDE SEQUENCE</scope>
    <source>
        <strain evidence="2">CH26</strain>
    </source>
</reference>
<feature type="compositionally biased region" description="Polar residues" evidence="1">
    <location>
        <begin position="145"/>
        <end position="161"/>
    </location>
</feature>
<feature type="region of interest" description="Disordered" evidence="1">
    <location>
        <begin position="145"/>
        <end position="192"/>
    </location>
</feature>
<gene>
    <name evidence="2" type="ORF">RJJ65_05275</name>
</gene>
<dbReference type="AlphaFoldDB" id="A0AAJ2GRK0"/>
<evidence type="ECO:0000313" key="3">
    <source>
        <dbReference type="Proteomes" id="UP001268610"/>
    </source>
</evidence>